<name>A0A8H8YYD6_9PROT</name>
<gene>
    <name evidence="1" type="ORF">NMYAN_100064</name>
</gene>
<dbReference type="SUPFAM" id="SSF52540">
    <property type="entry name" value="P-loop containing nucleoside triphosphate hydrolases"/>
    <property type="match status" value="1"/>
</dbReference>
<protein>
    <recommendedName>
        <fullName evidence="3">ATP-binding protein</fullName>
    </recommendedName>
</protein>
<evidence type="ECO:0000313" key="2">
    <source>
        <dbReference type="Proteomes" id="UP000601736"/>
    </source>
</evidence>
<dbReference type="Gene3D" id="3.40.50.300">
    <property type="entry name" value="P-loop containing nucleotide triphosphate hydrolases"/>
    <property type="match status" value="1"/>
</dbReference>
<evidence type="ECO:0008006" key="3">
    <source>
        <dbReference type="Google" id="ProtNLM"/>
    </source>
</evidence>
<dbReference type="InterPro" id="IPR027417">
    <property type="entry name" value="P-loop_NTPase"/>
</dbReference>
<evidence type="ECO:0000313" key="1">
    <source>
        <dbReference type="EMBL" id="CAE6489660.1"/>
    </source>
</evidence>
<sequence length="378" mass="43140">MAQSLMRITICSPATGSNFFPCGKIISRLIQVLQNEHVLFLAPRRTGKTSVLLYLQKVAPAKVVFLDLEGFDHPDLWIKSMINALGDIKDEIWVQKLKSLKNFMPRLRSDLIEIAEANWEEKANNLLKALNELNEPVWFLFDEFPIMIDNIAHKHGTSLASAAMHWLRRVRQENVESSVRFLLTGSIGLDSVLQRHGLRGAANDLRRETLPPLSPEEALQFALRLAGDNQIPLSEQVAKAYIDRLGPAVWPYFIQLFIAELQERAANPEHGHDVAVSYQAVAFGEHNQFSSNMWTRLRDIFNDAELDIAQKLLKTIASRDKGVSLTELRAQLPELDEDDFSYVLDVLQHDGYLFEDGNAHLCFFSNLLRDYWRRKGHL</sequence>
<dbReference type="PANTHER" id="PTHR34301:SF8">
    <property type="entry name" value="ATPASE DOMAIN-CONTAINING PROTEIN"/>
    <property type="match status" value="1"/>
</dbReference>
<comment type="caution">
    <text evidence="1">The sequence shown here is derived from an EMBL/GenBank/DDBJ whole genome shotgun (WGS) entry which is preliminary data.</text>
</comment>
<accession>A0A8H8YYD6</accession>
<reference evidence="1" key="1">
    <citation type="submission" date="2021-02" db="EMBL/GenBank/DDBJ databases">
        <authorList>
            <person name="Han P."/>
        </authorList>
    </citation>
    <scope>NUCLEOTIDE SEQUENCE</scope>
    <source>
        <strain evidence="1">Nitrosomonas nitrosa 18-3D</strain>
    </source>
</reference>
<dbReference type="AlphaFoldDB" id="A0A8H8YYD6"/>
<proteinExistence type="predicted"/>
<dbReference type="PANTHER" id="PTHR34301">
    <property type="entry name" value="DNA-BINDING PROTEIN-RELATED"/>
    <property type="match status" value="1"/>
</dbReference>
<dbReference type="RefSeq" id="WP_204799276.1">
    <property type="nucleotide sequence ID" value="NZ_CAJNAP010000002.1"/>
</dbReference>
<dbReference type="Proteomes" id="UP000601736">
    <property type="component" value="Unassembled WGS sequence"/>
</dbReference>
<dbReference type="EMBL" id="CAJNAP010000002">
    <property type="protein sequence ID" value="CAE6489660.1"/>
    <property type="molecule type" value="Genomic_DNA"/>
</dbReference>
<organism evidence="1 2">
    <name type="scientific">Nitrosomonas nitrosa</name>
    <dbReference type="NCBI Taxonomy" id="52442"/>
    <lineage>
        <taxon>Bacteria</taxon>
        <taxon>Pseudomonadati</taxon>
        <taxon>Pseudomonadota</taxon>
        <taxon>Betaproteobacteria</taxon>
        <taxon>Nitrosomonadales</taxon>
        <taxon>Nitrosomonadaceae</taxon>
        <taxon>Nitrosomonas</taxon>
    </lineage>
</organism>